<dbReference type="KEGG" id="mal:MAGa6620"/>
<reference evidence="3" key="1">
    <citation type="journal article" date="2010" name="BMC Genomics">
        <title>Comparative genomic and proteomic analyses of two Mycoplasma agalactiae strains: clues to the macro- and micro-events that are shaping mycoplasma diversity.</title>
        <authorList>
            <person name="Nouvel L.X."/>
            <person name="Sirand-Pugnet P."/>
            <person name="Marenda M.S."/>
            <person name="Sagne E."/>
            <person name="Barbe V."/>
            <person name="Mangenot S."/>
            <person name="Schenowitz C."/>
            <person name="Jacob D."/>
            <person name="Barre A."/>
            <person name="Claverol S."/>
            <person name="Blanchard A."/>
            <person name="Citti C."/>
        </authorList>
    </citation>
    <scope>NUCLEOTIDE SEQUENCE [LARGE SCALE GENOMIC DNA]</scope>
    <source>
        <strain evidence="3">5632</strain>
    </source>
</reference>
<dbReference type="EMBL" id="FP671138">
    <property type="protein sequence ID" value="CBH40867.1"/>
    <property type="molecule type" value="Genomic_DNA"/>
</dbReference>
<gene>
    <name evidence="2" type="ordered locus">MAGa6620</name>
</gene>
<dbReference type="Gene3D" id="3.40.50.200">
    <property type="entry name" value="Peptidase S8/S53 domain"/>
    <property type="match status" value="1"/>
</dbReference>
<dbReference type="GO" id="GO:0006508">
    <property type="term" value="P:proteolysis"/>
    <property type="evidence" value="ECO:0007669"/>
    <property type="project" value="InterPro"/>
</dbReference>
<dbReference type="InterPro" id="IPR036852">
    <property type="entry name" value="Peptidase_S8/S53_dom_sf"/>
</dbReference>
<protein>
    <recommendedName>
        <fullName evidence="1">Peptidase S8/S53 domain-containing protein</fullName>
    </recommendedName>
</protein>
<dbReference type="AlphaFoldDB" id="D3VRC0"/>
<evidence type="ECO:0000313" key="2">
    <source>
        <dbReference type="EMBL" id="CBH40867.1"/>
    </source>
</evidence>
<dbReference type="InterPro" id="IPR000209">
    <property type="entry name" value="Peptidase_S8/S53_dom"/>
</dbReference>
<evidence type="ECO:0000313" key="3">
    <source>
        <dbReference type="Proteomes" id="UP000006902"/>
    </source>
</evidence>
<evidence type="ECO:0000259" key="1">
    <source>
        <dbReference type="Pfam" id="PF00082"/>
    </source>
</evidence>
<dbReference type="Pfam" id="PF00082">
    <property type="entry name" value="Peptidase_S8"/>
    <property type="match status" value="1"/>
</dbReference>
<feature type="domain" description="Peptidase S8/S53" evidence="1">
    <location>
        <begin position="87"/>
        <end position="481"/>
    </location>
</feature>
<accession>D3VRC0</accession>
<dbReference type="SUPFAM" id="SSF52743">
    <property type="entry name" value="Subtilisin-like"/>
    <property type="match status" value="1"/>
</dbReference>
<sequence length="742" mass="87091">MPMIMVATSLPNNDNKIQLNANSSETISEALYNKLIKLYKPYYDKLGILDRDDKHQNYESNKYDKVGIIELHDTTGDYFLSQNRNFHFKKIFLDKTKDSNITIDDHGYAVCSLIGTDTGINPNALLYYSSLNDANIIDYIKNFYENYDIKLINMSLGPTNPYDLIYNISNSSYSKNIFTKYKNAAVMNSLSTSDKKRLKHSYLLLAKAIVYFTLFENEQIYNLSSIKKNYSEIGKYAQKNNIKIIQSSGNDNNEITNEMGNNEFLNQPEFMENGMISKDKIYSSFQSFFNQTPNTRMLRTIRAILDKAFNNNNWIYDFDNNWISDFDFSSFIDPKIRKEKLFKALSYWQSLHYHDGIISVGSVNWNNIASPFSSFTKENMGTYPLISAYGNSYKNDKESIIIENKYKSIYDNIKSYVDEQSSSSKLRKKIKYLLEFIGTSKSAPLITGLISRLQHKLNRELSISEVKLLLTSSANYSKTNASKNTKFSFDELSSEHEYWRKNWSKNKTGFGVPKYFKMENIWKSQKIRKTKIHNIFNNDISSYPAKQFYYESSMPKPWRQLNSTFVWDYKMSFSDYLKLNYPDNDANNSLAENQWIKLFYSAIRKQTVLHNDWWIDQIPLYSIEAKISLKHDKTPADYSATIYSNEYNTSVQRIRYFNLYPELAQNYKIYITLDELNILLHIFWDYIIRSYNLNIAINNSNNYYKTYSAIIAPYKKYVSQIVNKYLKYLRNNVSLISYSDFT</sequence>
<organism evidence="2 3">
    <name type="scientific">Mycoplasmopsis agalactiae</name>
    <name type="common">Mycoplasma agalactiae</name>
    <dbReference type="NCBI Taxonomy" id="2110"/>
    <lineage>
        <taxon>Bacteria</taxon>
        <taxon>Bacillati</taxon>
        <taxon>Mycoplasmatota</taxon>
        <taxon>Mycoplasmoidales</taxon>
        <taxon>Metamycoplasmataceae</taxon>
        <taxon>Mycoplasmopsis</taxon>
    </lineage>
</organism>
<dbReference type="Proteomes" id="UP000006902">
    <property type="component" value="Chromosome"/>
</dbReference>
<dbReference type="eggNOG" id="ENOG5030MMV">
    <property type="taxonomic scope" value="Bacteria"/>
</dbReference>
<proteinExistence type="predicted"/>
<dbReference type="GO" id="GO:0004252">
    <property type="term" value="F:serine-type endopeptidase activity"/>
    <property type="evidence" value="ECO:0007669"/>
    <property type="project" value="InterPro"/>
</dbReference>
<name>D3VRC0_MYCAA</name>